<gene>
    <name evidence="2" type="ORF">PS718_03731</name>
</gene>
<dbReference type="Proteomes" id="UP000325375">
    <property type="component" value="Unassembled WGS sequence"/>
</dbReference>
<feature type="signal peptide" evidence="1">
    <location>
        <begin position="1"/>
        <end position="22"/>
    </location>
</feature>
<organism evidence="2 3">
    <name type="scientific">Pseudomonas fluorescens</name>
    <dbReference type="NCBI Taxonomy" id="294"/>
    <lineage>
        <taxon>Bacteria</taxon>
        <taxon>Pseudomonadati</taxon>
        <taxon>Pseudomonadota</taxon>
        <taxon>Gammaproteobacteria</taxon>
        <taxon>Pseudomonadales</taxon>
        <taxon>Pseudomonadaceae</taxon>
        <taxon>Pseudomonas</taxon>
    </lineage>
</organism>
<feature type="chain" id="PRO_5044364690" description="Secreted protein" evidence="1">
    <location>
        <begin position="23"/>
        <end position="91"/>
    </location>
</feature>
<reference evidence="2 3" key="1">
    <citation type="submission" date="2019-09" db="EMBL/GenBank/DDBJ databases">
        <authorList>
            <person name="Chandra G."/>
            <person name="Truman W A."/>
        </authorList>
    </citation>
    <scope>NUCLEOTIDE SEQUENCE [LARGE SCALE GENOMIC DNA]</scope>
    <source>
        <strain evidence="2">PS718</strain>
    </source>
</reference>
<keyword evidence="1" id="KW-0732">Signal</keyword>
<protein>
    <recommendedName>
        <fullName evidence="4">Secreted protein</fullName>
    </recommendedName>
</protein>
<proteinExistence type="predicted"/>
<evidence type="ECO:0000313" key="3">
    <source>
        <dbReference type="Proteomes" id="UP000325375"/>
    </source>
</evidence>
<accession>A0A0B7D3D4</accession>
<evidence type="ECO:0000313" key="2">
    <source>
        <dbReference type="EMBL" id="VVO14865.1"/>
    </source>
</evidence>
<dbReference type="RefSeq" id="WP_042557568.1">
    <property type="nucleotide sequence ID" value="NZ_CABVHX010000017.1"/>
</dbReference>
<dbReference type="OrthoDB" id="7026422at2"/>
<sequence precursor="true">MKHSAIAGLFIAGALLTSPVFAADKDLCAGNLQIIKDFETSQPALSENTDDNIKAAREKAEMAQKAGNDKECVAITSNVVTKIQTRNPENK</sequence>
<dbReference type="AlphaFoldDB" id="A0A0B7D3D4"/>
<dbReference type="EMBL" id="CABVHX010000017">
    <property type="protein sequence ID" value="VVO14865.1"/>
    <property type="molecule type" value="Genomic_DNA"/>
</dbReference>
<evidence type="ECO:0000256" key="1">
    <source>
        <dbReference type="SAM" id="SignalP"/>
    </source>
</evidence>
<name>A0A0B7D3D4_PSEFL</name>
<evidence type="ECO:0008006" key="4">
    <source>
        <dbReference type="Google" id="ProtNLM"/>
    </source>
</evidence>